<dbReference type="InterPro" id="IPR036786">
    <property type="entry name" value="Ribosome_mat_SBDS_N_sf"/>
</dbReference>
<organism evidence="11 12">
    <name type="scientific">Cardiosporidium cionae</name>
    <dbReference type="NCBI Taxonomy" id="476202"/>
    <lineage>
        <taxon>Eukaryota</taxon>
        <taxon>Sar</taxon>
        <taxon>Alveolata</taxon>
        <taxon>Apicomplexa</taxon>
        <taxon>Aconoidasida</taxon>
        <taxon>Nephromycida</taxon>
        <taxon>Cardiosporidium</taxon>
    </lineage>
</organism>
<evidence type="ECO:0000313" key="11">
    <source>
        <dbReference type="EMBL" id="KAF8820256.1"/>
    </source>
</evidence>
<evidence type="ECO:0000256" key="6">
    <source>
        <dbReference type="ARBA" id="ARBA00023242"/>
    </source>
</evidence>
<evidence type="ECO:0000256" key="4">
    <source>
        <dbReference type="ARBA" id="ARBA00022490"/>
    </source>
</evidence>
<keyword evidence="4" id="KW-0963">Cytoplasm</keyword>
<protein>
    <submittedName>
        <fullName evidence="11">RRna metabolism protein, SBDS family protein</fullName>
    </submittedName>
</protein>
<dbReference type="InterPro" id="IPR037188">
    <property type="entry name" value="Sdo1/SBDS_central_sf"/>
</dbReference>
<evidence type="ECO:0000256" key="5">
    <source>
        <dbReference type="ARBA" id="ARBA00022517"/>
    </source>
</evidence>
<reference evidence="11 12" key="1">
    <citation type="journal article" date="2020" name="bioRxiv">
        <title>Metabolic contributions of an alphaproteobacterial endosymbiont in the apicomplexan Cardiosporidium cionae.</title>
        <authorList>
            <person name="Hunter E.S."/>
            <person name="Paight C.J."/>
            <person name="Lane C.E."/>
        </authorList>
    </citation>
    <scope>NUCLEOTIDE SEQUENCE [LARGE SCALE GENOMIC DNA]</scope>
    <source>
        <strain evidence="11">ESH_2018</strain>
    </source>
</reference>
<comment type="subunit">
    <text evidence="7">Associates with the 60S ribosomal subunit.</text>
</comment>
<dbReference type="EMBL" id="JADAQX010000433">
    <property type="protein sequence ID" value="KAF8820256.1"/>
    <property type="molecule type" value="Genomic_DNA"/>
</dbReference>
<evidence type="ECO:0000259" key="9">
    <source>
        <dbReference type="Pfam" id="PF01172"/>
    </source>
</evidence>
<feature type="domain" description="Ribosome maturation protein SDO1/SBDS N-terminal" evidence="9">
    <location>
        <begin position="37"/>
        <end position="123"/>
    </location>
</feature>
<evidence type="ECO:0000256" key="2">
    <source>
        <dbReference type="ARBA" id="ARBA00004496"/>
    </source>
</evidence>
<comment type="subcellular location">
    <subcellularLocation>
        <location evidence="2">Cytoplasm</location>
    </subcellularLocation>
    <subcellularLocation>
        <location evidence="1">Nucleus</location>
    </subcellularLocation>
</comment>
<dbReference type="InterPro" id="IPR019783">
    <property type="entry name" value="SDO1/SBDS_N"/>
</dbReference>
<evidence type="ECO:0000256" key="7">
    <source>
        <dbReference type="ARBA" id="ARBA00049708"/>
    </source>
</evidence>
<evidence type="ECO:0000259" key="10">
    <source>
        <dbReference type="Pfam" id="PF09377"/>
    </source>
</evidence>
<accession>A0ABQ7J8E0</accession>
<evidence type="ECO:0000256" key="1">
    <source>
        <dbReference type="ARBA" id="ARBA00004123"/>
    </source>
</evidence>
<dbReference type="Proteomes" id="UP000823046">
    <property type="component" value="Unassembled WGS sequence"/>
</dbReference>
<comment type="caution">
    <text evidence="11">The sequence shown here is derived from an EMBL/GenBank/DDBJ whole genome shotgun (WGS) entry which is preliminary data.</text>
</comment>
<evidence type="ECO:0000256" key="3">
    <source>
        <dbReference type="ARBA" id="ARBA00007433"/>
    </source>
</evidence>
<dbReference type="InterPro" id="IPR018023">
    <property type="entry name" value="Ribosome_mat_SBDS_CS"/>
</dbReference>
<comment type="similarity">
    <text evidence="3">Belongs to the SDO1/SBDS family.</text>
</comment>
<dbReference type="Gene3D" id="3.30.1250.10">
    <property type="entry name" value="Ribosome maturation protein SBDS, N-terminal domain"/>
    <property type="match status" value="1"/>
</dbReference>
<sequence length="424" mass="48306">MRLFFLLDSAYFVYFEFPAHEKTMSIFQPINQVRLTNVAVVRLKSYGYRFEVACYKNKVVNWRSGIETDLDEVLQSHTIFHNVSKGEYAKKETLMKVFKTTNATDICKRILDKGELQVSEKEREAALESIFRDVATLITEFAVNPQTGMPLSRSMIEVAMRELGCNLRLDEPAKKQALKVMEILQRHLPNQIARAFMRLRIRSKLSQRQQLYEFLCSSCAATIEVESPSLTSSSKDDGGYGEDPPAAIDLPSSSVRTPPNFTGDAPLLICPSPRSAGPFKGENFYKITFLCPPNMYRRVDEFVMEALKPSEDPLVERAIDAMSPHKNHLSFSSSTEDVSSLPSSKEEFSSVFILKEEESSSWNLSSPTRRIRCSTCNEFIESPSLYRLHCREKRHCINIKRKAEGLFPLDDETFLQQTAGRETI</sequence>
<name>A0ABQ7J8E0_9APIC</name>
<evidence type="ECO:0000256" key="8">
    <source>
        <dbReference type="SAM" id="MobiDB-lite"/>
    </source>
</evidence>
<dbReference type="InterPro" id="IPR039100">
    <property type="entry name" value="Sdo1/SBDS-like"/>
</dbReference>
<dbReference type="Gene3D" id="1.10.10.900">
    <property type="entry name" value="SBDS protein C-terminal domain, subdomain 1"/>
    <property type="match status" value="1"/>
</dbReference>
<keyword evidence="5" id="KW-0690">Ribosome biogenesis</keyword>
<dbReference type="Pfam" id="PF01172">
    <property type="entry name" value="SBDS_N"/>
    <property type="match status" value="1"/>
</dbReference>
<keyword evidence="6" id="KW-0539">Nucleus</keyword>
<feature type="region of interest" description="Disordered" evidence="8">
    <location>
        <begin position="227"/>
        <end position="255"/>
    </location>
</feature>
<feature type="domain" description="Ribosome maturation protein SDO1/SBDS central" evidence="10">
    <location>
        <begin position="132"/>
        <end position="194"/>
    </location>
</feature>
<dbReference type="InterPro" id="IPR002140">
    <property type="entry name" value="Sdo1/SBDS"/>
</dbReference>
<dbReference type="PANTHER" id="PTHR10927">
    <property type="entry name" value="RIBOSOME MATURATION PROTEIN SBDS"/>
    <property type="match status" value="1"/>
</dbReference>
<dbReference type="SUPFAM" id="SSF89895">
    <property type="entry name" value="FYSH domain"/>
    <property type="match status" value="1"/>
</dbReference>
<dbReference type="SUPFAM" id="SSF109728">
    <property type="entry name" value="Hypothetical protein AF0491, middle domain"/>
    <property type="match status" value="1"/>
</dbReference>
<evidence type="ECO:0000313" key="12">
    <source>
        <dbReference type="Proteomes" id="UP000823046"/>
    </source>
</evidence>
<gene>
    <name evidence="11" type="ORF">IE077_000534</name>
</gene>
<proteinExistence type="inferred from homology"/>
<dbReference type="InterPro" id="IPR018978">
    <property type="entry name" value="SDO1/SBDS_central"/>
</dbReference>
<dbReference type="PANTHER" id="PTHR10927:SF1">
    <property type="entry name" value="RIBOSOME MATURATION PROTEIN SBDS"/>
    <property type="match status" value="1"/>
</dbReference>
<dbReference type="PROSITE" id="PS01267">
    <property type="entry name" value="UPF0023"/>
    <property type="match status" value="1"/>
</dbReference>
<dbReference type="NCBIfam" id="TIGR00291">
    <property type="entry name" value="RNA_SBDS"/>
    <property type="match status" value="1"/>
</dbReference>
<keyword evidence="12" id="KW-1185">Reference proteome</keyword>
<dbReference type="Pfam" id="PF09377">
    <property type="entry name" value="SBDS_domain_II"/>
    <property type="match status" value="1"/>
</dbReference>